<dbReference type="Gene3D" id="2.60.60.30">
    <property type="entry name" value="sav2460 like domains"/>
    <property type="match status" value="1"/>
</dbReference>
<dbReference type="EMBL" id="MPJW01000136">
    <property type="protein sequence ID" value="OLU39404.1"/>
    <property type="molecule type" value="Genomic_DNA"/>
</dbReference>
<evidence type="ECO:0000256" key="1">
    <source>
        <dbReference type="ARBA" id="ARBA00008775"/>
    </source>
</evidence>
<gene>
    <name evidence="3" type="ORF">BO222_06780</name>
</gene>
<dbReference type="PANTHER" id="PTHR32097:SF4">
    <property type="entry name" value="GENERAL STRESS PROTEIN 16U"/>
    <property type="match status" value="1"/>
</dbReference>
<reference evidence="3 4" key="1">
    <citation type="submission" date="2016-11" db="EMBL/GenBank/DDBJ databases">
        <title>Description of two novel members of the family Erysipelotrichaceae: Ileibacterium lipovorans gen. nov., sp. nov. and Dubosiella newyorkensis, gen. nov., sp. nov.</title>
        <authorList>
            <person name="Cox L.M."/>
            <person name="Sohn J."/>
            <person name="Tyrrell K.L."/>
            <person name="Citron D.M."/>
            <person name="Lawson P.A."/>
            <person name="Patel N.B."/>
            <person name="Iizumi T."/>
            <person name="Perez-Perez G.I."/>
            <person name="Goldstein E.J."/>
            <person name="Blaser M.J."/>
        </authorList>
    </citation>
    <scope>NUCLEOTIDE SEQUENCE [LARGE SCALE GENOMIC DNA]</scope>
    <source>
        <strain evidence="3 4">NYU-BL-A3</strain>
    </source>
</reference>
<name>A0A1U7NFX3_9FIRM</name>
<proteinExistence type="inferred from homology"/>
<dbReference type="CDD" id="cd06974">
    <property type="entry name" value="TerD_like"/>
    <property type="match status" value="1"/>
</dbReference>
<organism evidence="3 4">
    <name type="scientific">Ileibacterium valens</name>
    <dbReference type="NCBI Taxonomy" id="1862668"/>
    <lineage>
        <taxon>Bacteria</taxon>
        <taxon>Bacillati</taxon>
        <taxon>Bacillota</taxon>
        <taxon>Erysipelotrichia</taxon>
        <taxon>Erysipelotrichales</taxon>
        <taxon>Erysipelotrichaceae</taxon>
        <taxon>Ileibacterium</taxon>
    </lineage>
</organism>
<dbReference type="Proteomes" id="UP000186341">
    <property type="component" value="Unassembled WGS sequence"/>
</dbReference>
<dbReference type="InterPro" id="IPR003325">
    <property type="entry name" value="TerD"/>
</dbReference>
<keyword evidence="4" id="KW-1185">Reference proteome</keyword>
<dbReference type="InterPro" id="IPR051324">
    <property type="entry name" value="Stress/Tellurium_Resist"/>
</dbReference>
<evidence type="ECO:0000313" key="4">
    <source>
        <dbReference type="Proteomes" id="UP000186341"/>
    </source>
</evidence>
<dbReference type="Pfam" id="PF02342">
    <property type="entry name" value="TerD"/>
    <property type="match status" value="1"/>
</dbReference>
<sequence>MFLDLNKGMTLDLVKEDGQNLHKVDVGLAWDPANTGKDVDLDLSAFFLHRGRVLSLDDVMYYKASPAAACFRYAEYSGDSRDGSEADGDDPDEFIKVDLDRIPADIDRIAFVVTIYDALRSNQTFGVVRSLVKIEDGVKGKNLATYRLNTDNSVDTAFIIGELVRENRGWSFKGIAEGRDGDLNDLLRLYS</sequence>
<accession>A0A1U7NFX3</accession>
<evidence type="ECO:0000259" key="2">
    <source>
        <dbReference type="Pfam" id="PF02342"/>
    </source>
</evidence>
<evidence type="ECO:0000313" key="3">
    <source>
        <dbReference type="EMBL" id="OLU39404.1"/>
    </source>
</evidence>
<comment type="similarity">
    <text evidence="1">Belongs to the CAPAB/TerDEXZ family.</text>
</comment>
<comment type="caution">
    <text evidence="3">The sequence shown here is derived from an EMBL/GenBank/DDBJ whole genome shotgun (WGS) entry which is preliminary data.</text>
</comment>
<protein>
    <recommendedName>
        <fullName evidence="2">TerD domain-containing protein</fullName>
    </recommendedName>
</protein>
<dbReference type="PANTHER" id="PTHR32097">
    <property type="entry name" value="CAMP-BINDING PROTEIN 1-RELATED"/>
    <property type="match status" value="1"/>
</dbReference>
<feature type="domain" description="TerD" evidence="2">
    <location>
        <begin position="1"/>
        <end position="190"/>
    </location>
</feature>
<dbReference type="AlphaFoldDB" id="A0A1U7NFX3"/>